<dbReference type="AlphaFoldDB" id="A0A147BBJ1"/>
<feature type="transmembrane region" description="Helical" evidence="1">
    <location>
        <begin position="21"/>
        <end position="44"/>
    </location>
</feature>
<protein>
    <submittedName>
        <fullName evidence="2">Uncharacterized protein</fullName>
    </submittedName>
</protein>
<name>A0A147BBJ1_IXORI</name>
<evidence type="ECO:0000313" key="2">
    <source>
        <dbReference type="EMBL" id="JAR87735.1"/>
    </source>
</evidence>
<reference evidence="2" key="1">
    <citation type="journal article" date="2018" name="PLoS Negl. Trop. Dis.">
        <title>Sialome diversity of ticks revealed by RNAseq of single tick salivary glands.</title>
        <authorList>
            <person name="Perner J."/>
            <person name="Kropackova S."/>
            <person name="Kopacek P."/>
            <person name="Ribeiro J.M."/>
        </authorList>
    </citation>
    <scope>NUCLEOTIDE SEQUENCE</scope>
    <source>
        <strain evidence="2">Siblings of single egg batch collected in Ceske Budejovice</strain>
        <tissue evidence="2">Salivary glands</tissue>
    </source>
</reference>
<organism evidence="2">
    <name type="scientific">Ixodes ricinus</name>
    <name type="common">Common tick</name>
    <name type="synonym">Acarus ricinus</name>
    <dbReference type="NCBI Taxonomy" id="34613"/>
    <lineage>
        <taxon>Eukaryota</taxon>
        <taxon>Metazoa</taxon>
        <taxon>Ecdysozoa</taxon>
        <taxon>Arthropoda</taxon>
        <taxon>Chelicerata</taxon>
        <taxon>Arachnida</taxon>
        <taxon>Acari</taxon>
        <taxon>Parasitiformes</taxon>
        <taxon>Ixodida</taxon>
        <taxon>Ixodoidea</taxon>
        <taxon>Ixodidae</taxon>
        <taxon>Ixodinae</taxon>
        <taxon>Ixodes</taxon>
    </lineage>
</organism>
<sequence length="70" mass="8329">LFIKHKDSKIIKHHKKQNHIFLQNIAVFRYASFLNLERFVILFLNDSGMGDDSGYYNMQIHFLQIVLSEC</sequence>
<feature type="non-terminal residue" evidence="2">
    <location>
        <position position="1"/>
    </location>
</feature>
<proteinExistence type="predicted"/>
<accession>A0A147BBJ1</accession>
<keyword evidence="1" id="KW-0472">Membrane</keyword>
<keyword evidence="1" id="KW-0812">Transmembrane</keyword>
<keyword evidence="1" id="KW-1133">Transmembrane helix</keyword>
<dbReference type="EMBL" id="GEGO01007669">
    <property type="protein sequence ID" value="JAR87735.1"/>
    <property type="molecule type" value="Transcribed_RNA"/>
</dbReference>
<evidence type="ECO:0000256" key="1">
    <source>
        <dbReference type="SAM" id="Phobius"/>
    </source>
</evidence>